<reference evidence="2" key="2">
    <citation type="journal article" date="2024" name="Plant">
        <title>Genomic evolution and insights into agronomic trait innovations of Sesamum species.</title>
        <authorList>
            <person name="Miao H."/>
            <person name="Wang L."/>
            <person name="Qu L."/>
            <person name="Liu H."/>
            <person name="Sun Y."/>
            <person name="Le M."/>
            <person name="Wang Q."/>
            <person name="Wei S."/>
            <person name="Zheng Y."/>
            <person name="Lin W."/>
            <person name="Duan Y."/>
            <person name="Cao H."/>
            <person name="Xiong S."/>
            <person name="Wang X."/>
            <person name="Wei L."/>
            <person name="Li C."/>
            <person name="Ma Q."/>
            <person name="Ju M."/>
            <person name="Zhao R."/>
            <person name="Li G."/>
            <person name="Mu C."/>
            <person name="Tian Q."/>
            <person name="Mei H."/>
            <person name="Zhang T."/>
            <person name="Gao T."/>
            <person name="Zhang H."/>
        </authorList>
    </citation>
    <scope>NUCLEOTIDE SEQUENCE</scope>
    <source>
        <strain evidence="2">KEN8</strain>
    </source>
</reference>
<dbReference type="EMBL" id="JACGWM010000010">
    <property type="protein sequence ID" value="KAL0347390.1"/>
    <property type="molecule type" value="Genomic_DNA"/>
</dbReference>
<feature type="compositionally biased region" description="Basic residues" evidence="1">
    <location>
        <begin position="45"/>
        <end position="56"/>
    </location>
</feature>
<proteinExistence type="predicted"/>
<dbReference type="AlphaFoldDB" id="A0AAW2NV16"/>
<gene>
    <name evidence="2" type="ORF">Scaly_1755000</name>
</gene>
<accession>A0AAW2NV16</accession>
<feature type="region of interest" description="Disordered" evidence="1">
    <location>
        <begin position="208"/>
        <end position="352"/>
    </location>
</feature>
<dbReference type="PANTHER" id="PTHR35117:SF1">
    <property type="entry name" value="MYOSIN-M HEAVY PROTEIN"/>
    <property type="match status" value="1"/>
</dbReference>
<evidence type="ECO:0000313" key="2">
    <source>
        <dbReference type="EMBL" id="KAL0347390.1"/>
    </source>
</evidence>
<protein>
    <submittedName>
        <fullName evidence="2">Uncharacterized protein</fullName>
    </submittedName>
</protein>
<feature type="compositionally biased region" description="Polar residues" evidence="1">
    <location>
        <begin position="317"/>
        <end position="352"/>
    </location>
</feature>
<name>A0AAW2NV16_9LAMI</name>
<organism evidence="2">
    <name type="scientific">Sesamum calycinum</name>
    <dbReference type="NCBI Taxonomy" id="2727403"/>
    <lineage>
        <taxon>Eukaryota</taxon>
        <taxon>Viridiplantae</taxon>
        <taxon>Streptophyta</taxon>
        <taxon>Embryophyta</taxon>
        <taxon>Tracheophyta</taxon>
        <taxon>Spermatophyta</taxon>
        <taxon>Magnoliopsida</taxon>
        <taxon>eudicotyledons</taxon>
        <taxon>Gunneridae</taxon>
        <taxon>Pentapetalae</taxon>
        <taxon>asterids</taxon>
        <taxon>lamiids</taxon>
        <taxon>Lamiales</taxon>
        <taxon>Pedaliaceae</taxon>
        <taxon>Sesamum</taxon>
    </lineage>
</organism>
<feature type="region of interest" description="Disordered" evidence="1">
    <location>
        <begin position="33"/>
        <end position="58"/>
    </location>
</feature>
<reference evidence="2" key="1">
    <citation type="submission" date="2020-06" db="EMBL/GenBank/DDBJ databases">
        <authorList>
            <person name="Li T."/>
            <person name="Hu X."/>
            <person name="Zhang T."/>
            <person name="Song X."/>
            <person name="Zhang H."/>
            <person name="Dai N."/>
            <person name="Sheng W."/>
            <person name="Hou X."/>
            <person name="Wei L."/>
        </authorList>
    </citation>
    <scope>NUCLEOTIDE SEQUENCE</scope>
    <source>
        <strain evidence="2">KEN8</strain>
        <tissue evidence="2">Leaf</tissue>
    </source>
</reference>
<feature type="compositionally biased region" description="Polar residues" evidence="1">
    <location>
        <begin position="224"/>
        <end position="235"/>
    </location>
</feature>
<comment type="caution">
    <text evidence="2">The sequence shown here is derived from an EMBL/GenBank/DDBJ whole genome shotgun (WGS) entry which is preliminary data.</text>
</comment>
<feature type="region of interest" description="Disordered" evidence="1">
    <location>
        <begin position="477"/>
        <end position="498"/>
    </location>
</feature>
<feature type="compositionally biased region" description="Polar residues" evidence="1">
    <location>
        <begin position="477"/>
        <end position="497"/>
    </location>
</feature>
<evidence type="ECO:0000256" key="1">
    <source>
        <dbReference type="SAM" id="MobiDB-lite"/>
    </source>
</evidence>
<dbReference type="PANTHER" id="PTHR35117">
    <property type="entry name" value="MYOSIN-M HEAVY PROTEIN"/>
    <property type="match status" value="1"/>
</dbReference>
<feature type="compositionally biased region" description="Polar residues" evidence="1">
    <location>
        <begin position="265"/>
        <end position="303"/>
    </location>
</feature>
<sequence>MLPRSLLPHSNSIPSLYTIQRPLRIPNPVFSQSESCISNSGAADRRKKRKPRHGKAKQIEETRICREGKVTPVQVAFIVDRYLSDNSYTHTRSTFRSEASHLISKSPVQEAPKSLLSLGAILDEYITLKEQKVWVDQERCRLEQEKLRVQNLLSGMQDVLNAYNATGNNVVTPPPPLPPPTVASGAMVSQTDLAVVTPAAYYPMHNSPAMMSTSRPSNIRKDPTNFSTPVMSCATTKRKGPKDVSDAPVTSKRSRRCTRPKDVNSVIQSSNAEKNEQKSLTNSTTQSSACDNATNGSPVQGSNVVKCLFNQEPPSSPANSSVPKTPPRASSSQTEKSSSPLENCSTATSSKDITPQQIMSANCTIISSETIRVSPNKQIAYYSIEKNHISTCSPLKTNLKRSNTKDHVKGRLDFGTSEMPMMTENLTSDGNSTSESDKEGDILDLDFANLDALGLDFNFSEFLVDFDIDNEGLGLSSKQVADSSPDSHSGSLPTSGNVELDTRHITSQFSSAMTGFLGEKNMNLVGTDSVAAMRSVTKCIRIVSPVKSQRSNLGQENMPDRS</sequence>